<comment type="caution">
    <text evidence="1">The sequence shown here is derived from an EMBL/GenBank/DDBJ whole genome shotgun (WGS) entry which is preliminary data.</text>
</comment>
<sequence>GGAFCVVPLSQVGKLRGDFPLFSAHAGAVLDTAFSPFDDDIIASAAEDHTAMIWRVPEDLLEREEDVTEPLLKLAGHGRKVGHVAWNPVAENVLAVSSSDYTVKIWDVASGQARQTLQGFKDNVLSMDWSHDGALIAATCRDKKLRVFDARSGQIVQEGASHQGIKGSRVAWLGSEPRLVTTGFARSSDREVYLWDTASLEKPLLKQSIDMSSGMLMPFYDASTNMLYVAGKGDGNIRYYEYESDKLHYLSEYQSSESQRGLGVMPKRGVDVKTCEVMRFFKVASNSLIEPISFRVPRKSEAFQNDIYPPAHAGKAAMTAEEYFAGQTAEPVTVNMETVFNNGPLIVGGDAPHIAASAAPPPAVIVPSPLAQSTPSRSPAPSASPVPPPAPVVAEP</sequence>
<gene>
    <name evidence="1" type="primary">CRN1</name>
    <name evidence="1" type="ORF">FBU59_006169</name>
</gene>
<evidence type="ECO:0000313" key="2">
    <source>
        <dbReference type="Proteomes" id="UP001150603"/>
    </source>
</evidence>
<proteinExistence type="predicted"/>
<accession>A0ACC1J0I7</accession>
<organism evidence="1 2">
    <name type="scientific">Linderina macrospora</name>
    <dbReference type="NCBI Taxonomy" id="4868"/>
    <lineage>
        <taxon>Eukaryota</taxon>
        <taxon>Fungi</taxon>
        <taxon>Fungi incertae sedis</taxon>
        <taxon>Zoopagomycota</taxon>
        <taxon>Kickxellomycotina</taxon>
        <taxon>Kickxellomycetes</taxon>
        <taxon>Kickxellales</taxon>
        <taxon>Kickxellaceae</taxon>
        <taxon>Linderina</taxon>
    </lineage>
</organism>
<protein>
    <submittedName>
        <fullName evidence="1">Coronin-like protein crn1</fullName>
    </submittedName>
</protein>
<reference evidence="1" key="1">
    <citation type="submission" date="2022-07" db="EMBL/GenBank/DDBJ databases">
        <title>Phylogenomic reconstructions and comparative analyses of Kickxellomycotina fungi.</title>
        <authorList>
            <person name="Reynolds N.K."/>
            <person name="Stajich J.E."/>
            <person name="Barry K."/>
            <person name="Grigoriev I.V."/>
            <person name="Crous P."/>
            <person name="Smith M.E."/>
        </authorList>
    </citation>
    <scope>NUCLEOTIDE SEQUENCE</scope>
    <source>
        <strain evidence="1">NRRL 5244</strain>
    </source>
</reference>
<keyword evidence="2" id="KW-1185">Reference proteome</keyword>
<name>A0ACC1J0I7_9FUNG</name>
<dbReference type="EMBL" id="JANBPW010005247">
    <property type="protein sequence ID" value="KAJ1933041.1"/>
    <property type="molecule type" value="Genomic_DNA"/>
</dbReference>
<dbReference type="Proteomes" id="UP001150603">
    <property type="component" value="Unassembled WGS sequence"/>
</dbReference>
<evidence type="ECO:0000313" key="1">
    <source>
        <dbReference type="EMBL" id="KAJ1933041.1"/>
    </source>
</evidence>
<feature type="non-terminal residue" evidence="1">
    <location>
        <position position="1"/>
    </location>
</feature>
<feature type="non-terminal residue" evidence="1">
    <location>
        <position position="396"/>
    </location>
</feature>